<feature type="transmembrane region" description="Helical" evidence="1">
    <location>
        <begin position="85"/>
        <end position="106"/>
    </location>
</feature>
<organism evidence="2 3">
    <name type="scientific">Lactobacillus colini</name>
    <dbReference type="NCBI Taxonomy" id="1819254"/>
    <lineage>
        <taxon>Bacteria</taxon>
        <taxon>Bacillati</taxon>
        <taxon>Bacillota</taxon>
        <taxon>Bacilli</taxon>
        <taxon>Lactobacillales</taxon>
        <taxon>Lactobacillaceae</taxon>
        <taxon>Lactobacillus</taxon>
    </lineage>
</organism>
<proteinExistence type="predicted"/>
<accession>A0ABS4MHR9</accession>
<dbReference type="Proteomes" id="UP001519292">
    <property type="component" value="Unassembled WGS sequence"/>
</dbReference>
<keyword evidence="1" id="KW-0812">Transmembrane</keyword>
<keyword evidence="1" id="KW-0472">Membrane</keyword>
<dbReference type="EMBL" id="JAGGLU010000017">
    <property type="protein sequence ID" value="MBP2058891.1"/>
    <property type="molecule type" value="Genomic_DNA"/>
</dbReference>
<name>A0ABS4MHR9_9LACO</name>
<keyword evidence="1" id="KW-1133">Transmembrane helix</keyword>
<reference evidence="2 3" key="1">
    <citation type="submission" date="2021-03" db="EMBL/GenBank/DDBJ databases">
        <title>Genomic Encyclopedia of Type Strains, Phase IV (KMG-IV): sequencing the most valuable type-strain genomes for metagenomic binning, comparative biology and taxonomic classification.</title>
        <authorList>
            <person name="Goeker M."/>
        </authorList>
    </citation>
    <scope>NUCLEOTIDE SEQUENCE [LARGE SCALE GENOMIC DNA]</scope>
    <source>
        <strain evidence="2 3">DSM 101872</strain>
    </source>
</reference>
<comment type="caution">
    <text evidence="2">The sequence shown here is derived from an EMBL/GenBank/DDBJ whole genome shotgun (WGS) entry which is preliminary data.</text>
</comment>
<feature type="transmembrane region" description="Helical" evidence="1">
    <location>
        <begin position="112"/>
        <end position="137"/>
    </location>
</feature>
<sequence length="145" mass="16699">MKKIKLILSIIFSLLLIILFTYLIVMNTIHGKESIARLIKDIVYIIIMFLILQTNIHKLKRLGKYDPEADDERDVLIERQTGSQVLNIIENIILIVGFTSIIGSLFTHNDYLQVTLLAIGVTLLLLFHLSIILRIIITIVNYRKN</sequence>
<keyword evidence="3" id="KW-1185">Reference proteome</keyword>
<evidence type="ECO:0000313" key="2">
    <source>
        <dbReference type="EMBL" id="MBP2058891.1"/>
    </source>
</evidence>
<gene>
    <name evidence="2" type="ORF">J2Z60_002082</name>
</gene>
<evidence type="ECO:0000256" key="1">
    <source>
        <dbReference type="SAM" id="Phobius"/>
    </source>
</evidence>
<dbReference type="RefSeq" id="WP_209687603.1">
    <property type="nucleotide sequence ID" value="NZ_JAGGLU010000017.1"/>
</dbReference>
<feature type="transmembrane region" description="Helical" evidence="1">
    <location>
        <begin position="7"/>
        <end position="29"/>
    </location>
</feature>
<feature type="transmembrane region" description="Helical" evidence="1">
    <location>
        <begin position="35"/>
        <end position="52"/>
    </location>
</feature>
<protein>
    <submittedName>
        <fullName evidence="2">Membrane protein</fullName>
    </submittedName>
</protein>
<evidence type="ECO:0000313" key="3">
    <source>
        <dbReference type="Proteomes" id="UP001519292"/>
    </source>
</evidence>